<gene>
    <name evidence="2" type="ORF">Sangu_2604100</name>
</gene>
<keyword evidence="1" id="KW-0812">Transmembrane</keyword>
<evidence type="ECO:0000256" key="1">
    <source>
        <dbReference type="SAM" id="Phobius"/>
    </source>
</evidence>
<reference evidence="2" key="1">
    <citation type="submission" date="2020-06" db="EMBL/GenBank/DDBJ databases">
        <authorList>
            <person name="Li T."/>
            <person name="Hu X."/>
            <person name="Zhang T."/>
            <person name="Song X."/>
            <person name="Zhang H."/>
            <person name="Dai N."/>
            <person name="Sheng W."/>
            <person name="Hou X."/>
            <person name="Wei L."/>
        </authorList>
    </citation>
    <scope>NUCLEOTIDE SEQUENCE</scope>
    <source>
        <strain evidence="2">G01</strain>
        <tissue evidence="2">Leaf</tissue>
    </source>
</reference>
<proteinExistence type="predicted"/>
<reference evidence="2" key="2">
    <citation type="journal article" date="2024" name="Plant">
        <title>Genomic evolution and insights into agronomic trait innovations of Sesamum species.</title>
        <authorList>
            <person name="Miao H."/>
            <person name="Wang L."/>
            <person name="Qu L."/>
            <person name="Liu H."/>
            <person name="Sun Y."/>
            <person name="Le M."/>
            <person name="Wang Q."/>
            <person name="Wei S."/>
            <person name="Zheng Y."/>
            <person name="Lin W."/>
            <person name="Duan Y."/>
            <person name="Cao H."/>
            <person name="Xiong S."/>
            <person name="Wang X."/>
            <person name="Wei L."/>
            <person name="Li C."/>
            <person name="Ma Q."/>
            <person name="Ju M."/>
            <person name="Zhao R."/>
            <person name="Li G."/>
            <person name="Mu C."/>
            <person name="Tian Q."/>
            <person name="Mei H."/>
            <person name="Zhang T."/>
            <person name="Gao T."/>
            <person name="Zhang H."/>
        </authorList>
    </citation>
    <scope>NUCLEOTIDE SEQUENCE</scope>
    <source>
        <strain evidence="2">G01</strain>
    </source>
</reference>
<organism evidence="2">
    <name type="scientific">Sesamum angustifolium</name>
    <dbReference type="NCBI Taxonomy" id="2727405"/>
    <lineage>
        <taxon>Eukaryota</taxon>
        <taxon>Viridiplantae</taxon>
        <taxon>Streptophyta</taxon>
        <taxon>Embryophyta</taxon>
        <taxon>Tracheophyta</taxon>
        <taxon>Spermatophyta</taxon>
        <taxon>Magnoliopsida</taxon>
        <taxon>eudicotyledons</taxon>
        <taxon>Gunneridae</taxon>
        <taxon>Pentapetalae</taxon>
        <taxon>asterids</taxon>
        <taxon>lamiids</taxon>
        <taxon>Lamiales</taxon>
        <taxon>Pedaliaceae</taxon>
        <taxon>Sesamum</taxon>
    </lineage>
</organism>
<keyword evidence="1" id="KW-0472">Membrane</keyword>
<dbReference type="EMBL" id="JACGWK010001385">
    <property type="protein sequence ID" value="KAL0289759.1"/>
    <property type="molecule type" value="Genomic_DNA"/>
</dbReference>
<dbReference type="PANTHER" id="PTHR34222">
    <property type="entry name" value="GAG_PRE-INTEGRS DOMAIN-CONTAINING PROTEIN"/>
    <property type="match status" value="1"/>
</dbReference>
<protein>
    <submittedName>
        <fullName evidence="2">Uncharacterized protein</fullName>
    </submittedName>
</protein>
<dbReference type="AlphaFoldDB" id="A0AAW2J632"/>
<comment type="caution">
    <text evidence="2">The sequence shown here is derived from an EMBL/GenBank/DDBJ whole genome shotgun (WGS) entry which is preliminary data.</text>
</comment>
<accession>A0AAW2J632</accession>
<evidence type="ECO:0000313" key="2">
    <source>
        <dbReference type="EMBL" id="KAL0289759.1"/>
    </source>
</evidence>
<sequence>MSDLAAFTQLMQFLMGLNNVFDSVRHQLLVMHPIPSIYKAYAMVQSVEKQKQVHYGLIENTETTTLHVKGGMRNEKKKFNVDKRAQHCTHCDKIRHSKDTCFKLHGTPNWYKELVDKKRRDARPTRGFTVETTTKKGAEIQPDTKEELLHELIKLMKHSVQPDQFQGNFAQIDDFADSDPLSSSSPDLISSLPFHPLDLNLLCHLLLFLLSLLILFAGHIVSILSLSGLQDYEFYMDDILLTGSSDATLHAVKEYLDRLFTIKDLGPA</sequence>
<name>A0AAW2J632_9LAMI</name>
<keyword evidence="1" id="KW-1133">Transmembrane helix</keyword>
<dbReference type="PANTHER" id="PTHR34222:SF99">
    <property type="entry name" value="PROTEIN, PUTATIVE-RELATED"/>
    <property type="match status" value="1"/>
</dbReference>
<feature type="transmembrane region" description="Helical" evidence="1">
    <location>
        <begin position="205"/>
        <end position="226"/>
    </location>
</feature>